<dbReference type="RefSeq" id="WP_005688051.1">
    <property type="nucleotide sequence ID" value="NZ_CACRTK010000016.1"/>
</dbReference>
<evidence type="ECO:0000313" key="1">
    <source>
        <dbReference type="EMBL" id="VYT58836.1"/>
    </source>
</evidence>
<organism evidence="1">
    <name type="scientific">Lacticaseibacillus rhamnosus</name>
    <name type="common">Lactobacillus rhamnosus</name>
    <dbReference type="NCBI Taxonomy" id="47715"/>
    <lineage>
        <taxon>Bacteria</taxon>
        <taxon>Bacillati</taxon>
        <taxon>Bacillota</taxon>
        <taxon>Bacilli</taxon>
        <taxon>Lactobacillales</taxon>
        <taxon>Lactobacillaceae</taxon>
        <taxon>Lacticaseibacillus</taxon>
    </lineage>
</organism>
<sequence>MKKPLIKTVTTLAAIGIIAYCLKRFSDELVVYVSPSKAMSYDASESDF</sequence>
<accession>A0A6N2XYT7</accession>
<proteinExistence type="predicted"/>
<name>A0A6N2XYT7_LACRH</name>
<dbReference type="EMBL" id="CACRTK010000016">
    <property type="protein sequence ID" value="VYT58836.1"/>
    <property type="molecule type" value="Genomic_DNA"/>
</dbReference>
<protein>
    <submittedName>
        <fullName evidence="1">Uncharacterized protein</fullName>
    </submittedName>
</protein>
<dbReference type="AlphaFoldDB" id="A0A6N2XYT7"/>
<reference evidence="1" key="1">
    <citation type="submission" date="2019-11" db="EMBL/GenBank/DDBJ databases">
        <authorList>
            <person name="Feng L."/>
        </authorList>
    </citation>
    <scope>NUCLEOTIDE SEQUENCE</scope>
    <source>
        <strain evidence="1">LrhamnosusLFYP97</strain>
    </source>
</reference>
<gene>
    <name evidence="1" type="ORF">LRLFYP97_00612</name>
</gene>